<evidence type="ECO:0000313" key="3">
    <source>
        <dbReference type="Proteomes" id="UP001597044"/>
    </source>
</evidence>
<dbReference type="SUPFAM" id="SSF110087">
    <property type="entry name" value="DR1885-like metal-binding protein"/>
    <property type="match status" value="1"/>
</dbReference>
<proteinExistence type="predicted"/>
<sequence length="162" mass="17166">MKGCLLAGALLLMSGAVWAEASAVPAKSLTSAKPQIIARDAWVREVPPVSPAAALFVTLHNAGAKAVAITKMSSPVAERVEWHDMIMADGHMRMSQRHVIELPVGDTALAPGASHLMLLNLRQPLRVGDSVPVRLSLANGEVLALNATVRATQPNKQAPHEH</sequence>
<evidence type="ECO:0000313" key="2">
    <source>
        <dbReference type="EMBL" id="MFD0950230.1"/>
    </source>
</evidence>
<dbReference type="InterPro" id="IPR058248">
    <property type="entry name" value="Lxx211020-like"/>
</dbReference>
<dbReference type="InterPro" id="IPR036182">
    <property type="entry name" value="PCuAC_sf"/>
</dbReference>
<dbReference type="Pfam" id="PF04314">
    <property type="entry name" value="PCuAC"/>
    <property type="match status" value="1"/>
</dbReference>
<feature type="signal peptide" evidence="1">
    <location>
        <begin position="1"/>
        <end position="19"/>
    </location>
</feature>
<accession>A0ABW3HHD9</accession>
<reference evidence="3" key="1">
    <citation type="journal article" date="2019" name="Int. J. Syst. Evol. Microbiol.">
        <title>The Global Catalogue of Microorganisms (GCM) 10K type strain sequencing project: providing services to taxonomists for standard genome sequencing and annotation.</title>
        <authorList>
            <consortium name="The Broad Institute Genomics Platform"/>
            <consortium name="The Broad Institute Genome Sequencing Center for Infectious Disease"/>
            <person name="Wu L."/>
            <person name="Ma J."/>
        </authorList>
    </citation>
    <scope>NUCLEOTIDE SEQUENCE [LARGE SCALE GENOMIC DNA]</scope>
    <source>
        <strain evidence="3">CCUG 63419</strain>
    </source>
</reference>
<organism evidence="2 3">
    <name type="scientific">Paraperlucidibaca wandonensis</name>
    <dbReference type="NCBI Taxonomy" id="1268273"/>
    <lineage>
        <taxon>Bacteria</taxon>
        <taxon>Pseudomonadati</taxon>
        <taxon>Pseudomonadota</taxon>
        <taxon>Gammaproteobacteria</taxon>
        <taxon>Moraxellales</taxon>
        <taxon>Moraxellaceae</taxon>
        <taxon>Paraperlucidibaca</taxon>
    </lineage>
</organism>
<gene>
    <name evidence="2" type="ORF">ACFQ0F_07495</name>
</gene>
<dbReference type="Gene3D" id="2.60.40.1890">
    <property type="entry name" value="PCu(A)C copper chaperone"/>
    <property type="match status" value="1"/>
</dbReference>
<evidence type="ECO:0000256" key="1">
    <source>
        <dbReference type="SAM" id="SignalP"/>
    </source>
</evidence>
<dbReference type="Proteomes" id="UP001597044">
    <property type="component" value="Unassembled WGS sequence"/>
</dbReference>
<protein>
    <submittedName>
        <fullName evidence="2">Copper chaperone PCu(A)C</fullName>
    </submittedName>
</protein>
<feature type="chain" id="PRO_5046990689" evidence="1">
    <location>
        <begin position="20"/>
        <end position="162"/>
    </location>
</feature>
<comment type="caution">
    <text evidence="2">The sequence shown here is derived from an EMBL/GenBank/DDBJ whole genome shotgun (WGS) entry which is preliminary data.</text>
</comment>
<dbReference type="PANTHER" id="PTHR36302">
    <property type="entry name" value="BLR7088 PROTEIN"/>
    <property type="match status" value="1"/>
</dbReference>
<keyword evidence="1" id="KW-0732">Signal</keyword>
<dbReference type="RefSeq" id="WP_340675543.1">
    <property type="nucleotide sequence ID" value="NZ_JBHTIT010000001.1"/>
</dbReference>
<dbReference type="InterPro" id="IPR007410">
    <property type="entry name" value="LpqE-like"/>
</dbReference>
<dbReference type="EMBL" id="JBHTIT010000001">
    <property type="protein sequence ID" value="MFD0950230.1"/>
    <property type="molecule type" value="Genomic_DNA"/>
</dbReference>
<dbReference type="PANTHER" id="PTHR36302:SF1">
    <property type="entry name" value="COPPER CHAPERONE PCU(A)C"/>
    <property type="match status" value="1"/>
</dbReference>
<name>A0ABW3HHD9_9GAMM</name>
<keyword evidence="3" id="KW-1185">Reference proteome</keyword>